<reference evidence="4" key="1">
    <citation type="journal article" date="2018" name="Nat. Microbiol.">
        <title>Leveraging single-cell genomics to expand the fungal tree of life.</title>
        <authorList>
            <person name="Ahrendt S.R."/>
            <person name="Quandt C.A."/>
            <person name="Ciobanu D."/>
            <person name="Clum A."/>
            <person name="Salamov A."/>
            <person name="Andreopoulos B."/>
            <person name="Cheng J.F."/>
            <person name="Woyke T."/>
            <person name="Pelin A."/>
            <person name="Henrissat B."/>
            <person name="Reynolds N.K."/>
            <person name="Benny G.L."/>
            <person name="Smith M.E."/>
            <person name="James T.Y."/>
            <person name="Grigoriev I.V."/>
        </authorList>
    </citation>
    <scope>NUCLEOTIDE SEQUENCE [LARGE SCALE GENOMIC DNA]</scope>
    <source>
        <strain evidence="4">RSA 468</strain>
    </source>
</reference>
<dbReference type="AlphaFoldDB" id="A0A4P9ZXA4"/>
<keyword evidence="4" id="KW-1185">Reference proteome</keyword>
<accession>A0A4P9ZXA4</accession>
<dbReference type="EMBL" id="ML002464">
    <property type="protein sequence ID" value="RKP37651.1"/>
    <property type="molecule type" value="Genomic_DNA"/>
</dbReference>
<organism evidence="3 4">
    <name type="scientific">Dimargaris cristalligena</name>
    <dbReference type="NCBI Taxonomy" id="215637"/>
    <lineage>
        <taxon>Eukaryota</taxon>
        <taxon>Fungi</taxon>
        <taxon>Fungi incertae sedis</taxon>
        <taxon>Zoopagomycota</taxon>
        <taxon>Kickxellomycotina</taxon>
        <taxon>Dimargaritomycetes</taxon>
        <taxon>Dimargaritales</taxon>
        <taxon>Dimargaritaceae</taxon>
        <taxon>Dimargaris</taxon>
    </lineage>
</organism>
<dbReference type="Proteomes" id="UP000268162">
    <property type="component" value="Unassembled WGS sequence"/>
</dbReference>
<evidence type="ECO:0000313" key="3">
    <source>
        <dbReference type="EMBL" id="RKP37651.1"/>
    </source>
</evidence>
<protein>
    <recommendedName>
        <fullName evidence="5">F-box domain-containing protein</fullName>
    </recommendedName>
</protein>
<sequence length="492" mass="53862">MKSVGYSFTLVGMMVAHCAVAYPYPAIESPVLESTGLVVGTNPLSNSIGYSTGSGDPKALPSTMSSGSNGEHDDGSSVSHTRKPTHPGRAQLTKPSNLFPNALPNELIWLVGKQLNPLDLAQVAQASTTTQKIPLSNKDYLKAVHAKKYIHPQITELLSNESEERENESESEGHEEALIQNLLPVEFANAMFQGLYTKLAGYRITPDGRPLPLDDPSKIDDQNAIRALPGLVPGLQTVYADWCYVRFDQLSRQQLSHLLPLVEFSLYNDAEQLCKVTEKLIGLETQKAGLLNLVVPSFSDSIPSNGELDTEFGSYMPSTGESRLYSTLIPVMTGALAAAKQFEKLGAYISCGLDFSDQYFGLENFLYLMVLEFNLNGLVREALAEFGRGSRRLYRCAQYLGFHRAYQMIIDEYGSPEPVTADFDYGFCTAQYGTYGMIHLRSPSPTGSNGSGGGVDTYPSISFRALRSALPQYPALPESAFEDQTVVEKLIK</sequence>
<keyword evidence="2" id="KW-0732">Signal</keyword>
<feature type="chain" id="PRO_5020436562" description="F-box domain-containing protein" evidence="2">
    <location>
        <begin position="22"/>
        <end position="492"/>
    </location>
</feature>
<evidence type="ECO:0000256" key="1">
    <source>
        <dbReference type="SAM" id="MobiDB-lite"/>
    </source>
</evidence>
<proteinExistence type="predicted"/>
<feature type="region of interest" description="Disordered" evidence="1">
    <location>
        <begin position="49"/>
        <end position="98"/>
    </location>
</feature>
<evidence type="ECO:0000313" key="4">
    <source>
        <dbReference type="Proteomes" id="UP000268162"/>
    </source>
</evidence>
<feature type="signal peptide" evidence="2">
    <location>
        <begin position="1"/>
        <end position="21"/>
    </location>
</feature>
<gene>
    <name evidence="3" type="ORF">BJ085DRAFT_39302</name>
</gene>
<evidence type="ECO:0008006" key="5">
    <source>
        <dbReference type="Google" id="ProtNLM"/>
    </source>
</evidence>
<evidence type="ECO:0000256" key="2">
    <source>
        <dbReference type="SAM" id="SignalP"/>
    </source>
</evidence>
<name>A0A4P9ZXA4_9FUNG</name>